<sequence>MESPLPLQVYLFVHWCGSYRLPRVSVWLHRSRDKKHLLLVFRILIMCLLTHCLVLLFGKTPFVMHKPPKPTIYSIEGSNVPLVIVISTATFLFPLTFEKYAFLVILLILAEAGAAAFIFFDHSWKDVIPVDKTHNFDVMYDFLKENWEIARWVALGVVVFEALLFLLALVVRAMNKPAEYDSDEIIIGYGRNTGRSTSIRQPLVHAQNVPATGVPVPQLDQRTSRHAAWSQRMREKYGLDTSQFTYNPSDTNRFQQNGAPPSEERSRCIIM</sequence>
<proteinExistence type="predicted"/>
<keyword evidence="2" id="KW-0812">Transmembrane</keyword>
<evidence type="ECO:0000313" key="3">
    <source>
        <dbReference type="EMBL" id="GJN20172.1"/>
    </source>
</evidence>
<feature type="compositionally biased region" description="Basic and acidic residues" evidence="1">
    <location>
        <begin position="262"/>
        <end position="271"/>
    </location>
</feature>
<feature type="transmembrane region" description="Helical" evidence="2">
    <location>
        <begin position="70"/>
        <end position="93"/>
    </location>
</feature>
<keyword evidence="2" id="KW-0472">Membrane</keyword>
<dbReference type="Proteomes" id="UP001054889">
    <property type="component" value="Unassembled WGS sequence"/>
</dbReference>
<dbReference type="EMBL" id="BQKI01000074">
    <property type="protein sequence ID" value="GJN20172.1"/>
    <property type="molecule type" value="Genomic_DNA"/>
</dbReference>
<organism evidence="3 4">
    <name type="scientific">Eleusine coracana subsp. coracana</name>
    <dbReference type="NCBI Taxonomy" id="191504"/>
    <lineage>
        <taxon>Eukaryota</taxon>
        <taxon>Viridiplantae</taxon>
        <taxon>Streptophyta</taxon>
        <taxon>Embryophyta</taxon>
        <taxon>Tracheophyta</taxon>
        <taxon>Spermatophyta</taxon>
        <taxon>Magnoliopsida</taxon>
        <taxon>Liliopsida</taxon>
        <taxon>Poales</taxon>
        <taxon>Poaceae</taxon>
        <taxon>PACMAD clade</taxon>
        <taxon>Chloridoideae</taxon>
        <taxon>Cynodonteae</taxon>
        <taxon>Eleusininae</taxon>
        <taxon>Eleusine</taxon>
    </lineage>
</organism>
<evidence type="ECO:0000256" key="2">
    <source>
        <dbReference type="SAM" id="Phobius"/>
    </source>
</evidence>
<reference evidence="3" key="1">
    <citation type="journal article" date="2018" name="DNA Res.">
        <title>Multiple hybrid de novo genome assembly of finger millet, an orphan allotetraploid crop.</title>
        <authorList>
            <person name="Hatakeyama M."/>
            <person name="Aluri S."/>
            <person name="Balachadran M.T."/>
            <person name="Sivarajan S.R."/>
            <person name="Patrignani A."/>
            <person name="Gruter S."/>
            <person name="Poveda L."/>
            <person name="Shimizu-Inatsugi R."/>
            <person name="Baeten J."/>
            <person name="Francoijs K.J."/>
            <person name="Nataraja K.N."/>
            <person name="Reddy Y.A.N."/>
            <person name="Phadnis S."/>
            <person name="Ravikumar R.L."/>
            <person name="Schlapbach R."/>
            <person name="Sreeman S.M."/>
            <person name="Shimizu K.K."/>
        </authorList>
    </citation>
    <scope>NUCLEOTIDE SEQUENCE</scope>
</reference>
<comment type="caution">
    <text evidence="3">The sequence shown here is derived from an EMBL/GenBank/DDBJ whole genome shotgun (WGS) entry which is preliminary data.</text>
</comment>
<feature type="transmembrane region" description="Helical" evidence="2">
    <location>
        <begin position="100"/>
        <end position="120"/>
    </location>
</feature>
<dbReference type="AlphaFoldDB" id="A0AAV5EC87"/>
<gene>
    <name evidence="3" type="primary">gb07515</name>
    <name evidence="3" type="ORF">PR202_gb07515</name>
</gene>
<evidence type="ECO:0000313" key="4">
    <source>
        <dbReference type="Proteomes" id="UP001054889"/>
    </source>
</evidence>
<reference evidence="3" key="2">
    <citation type="submission" date="2021-12" db="EMBL/GenBank/DDBJ databases">
        <title>Resequencing data analysis of finger millet.</title>
        <authorList>
            <person name="Hatakeyama M."/>
            <person name="Aluri S."/>
            <person name="Balachadran M.T."/>
            <person name="Sivarajan S.R."/>
            <person name="Poveda L."/>
            <person name="Shimizu-Inatsugi R."/>
            <person name="Schlapbach R."/>
            <person name="Sreeman S.M."/>
            <person name="Shimizu K.K."/>
        </authorList>
    </citation>
    <scope>NUCLEOTIDE SEQUENCE</scope>
</reference>
<keyword evidence="4" id="KW-1185">Reference proteome</keyword>
<accession>A0AAV5EC87</accession>
<keyword evidence="2" id="KW-1133">Transmembrane helix</keyword>
<evidence type="ECO:0000256" key="1">
    <source>
        <dbReference type="SAM" id="MobiDB-lite"/>
    </source>
</evidence>
<feature type="transmembrane region" description="Helical" evidence="2">
    <location>
        <begin position="37"/>
        <end position="58"/>
    </location>
</feature>
<feature type="region of interest" description="Disordered" evidence="1">
    <location>
        <begin position="252"/>
        <end position="271"/>
    </location>
</feature>
<name>A0AAV5EC87_ELECO</name>
<feature type="transmembrane region" description="Helical" evidence="2">
    <location>
        <begin position="149"/>
        <end position="171"/>
    </location>
</feature>
<protein>
    <submittedName>
        <fullName evidence="3">Uncharacterized protein</fullName>
    </submittedName>
</protein>